<dbReference type="EMBL" id="OZ021736">
    <property type="protein sequence ID" value="CAK9314455.1"/>
    <property type="molecule type" value="Genomic_DNA"/>
</dbReference>
<evidence type="ECO:0008006" key="4">
    <source>
        <dbReference type="Google" id="ProtNLM"/>
    </source>
</evidence>
<sequence length="159" mass="18085">MQQRFLSSFRATTDDHCSIMIFSSPTQEPQGRRSPARRLSSIMDDSNDGLLPISDPRFSTRRRDHNSRYRFAERWIHLIPLILLLILFFLWWSSYPVNLVIKDGGIGAVHASDQFPEAPKYFDHVELAVLGDAGMQIASSPLNLTSVGDRDLRIPSKVD</sequence>
<organism evidence="2 3">
    <name type="scientific">Citrullus colocynthis</name>
    <name type="common">colocynth</name>
    <dbReference type="NCBI Taxonomy" id="252529"/>
    <lineage>
        <taxon>Eukaryota</taxon>
        <taxon>Viridiplantae</taxon>
        <taxon>Streptophyta</taxon>
        <taxon>Embryophyta</taxon>
        <taxon>Tracheophyta</taxon>
        <taxon>Spermatophyta</taxon>
        <taxon>Magnoliopsida</taxon>
        <taxon>eudicotyledons</taxon>
        <taxon>Gunneridae</taxon>
        <taxon>Pentapetalae</taxon>
        <taxon>rosids</taxon>
        <taxon>fabids</taxon>
        <taxon>Cucurbitales</taxon>
        <taxon>Cucurbitaceae</taxon>
        <taxon>Benincaseae</taxon>
        <taxon>Citrullus</taxon>
    </lineage>
</organism>
<keyword evidence="1" id="KW-0812">Transmembrane</keyword>
<keyword evidence="1" id="KW-1133">Transmembrane helix</keyword>
<reference evidence="2 3" key="1">
    <citation type="submission" date="2024-03" db="EMBL/GenBank/DDBJ databases">
        <authorList>
            <person name="Gkanogiannis A."/>
            <person name="Becerra Lopez-Lavalle L."/>
        </authorList>
    </citation>
    <scope>NUCLEOTIDE SEQUENCE [LARGE SCALE GENOMIC DNA]</scope>
</reference>
<evidence type="ECO:0000256" key="1">
    <source>
        <dbReference type="SAM" id="Phobius"/>
    </source>
</evidence>
<gene>
    <name evidence="2" type="ORF">CITCOLO1_LOCUS6208</name>
</gene>
<keyword evidence="1" id="KW-0472">Membrane</keyword>
<dbReference type="PANTHER" id="PTHR34189">
    <property type="entry name" value="TRANSMEMBRANE PROTEIN"/>
    <property type="match status" value="1"/>
</dbReference>
<evidence type="ECO:0000313" key="3">
    <source>
        <dbReference type="Proteomes" id="UP001642487"/>
    </source>
</evidence>
<proteinExistence type="predicted"/>
<name>A0ABP0Y3Z4_9ROSI</name>
<feature type="transmembrane region" description="Helical" evidence="1">
    <location>
        <begin position="71"/>
        <end position="92"/>
    </location>
</feature>
<dbReference type="PANTHER" id="PTHR34189:SF13">
    <property type="entry name" value="TRANSMEMBRANE PROTEIN"/>
    <property type="match status" value="1"/>
</dbReference>
<evidence type="ECO:0000313" key="2">
    <source>
        <dbReference type="EMBL" id="CAK9314455.1"/>
    </source>
</evidence>
<protein>
    <recommendedName>
        <fullName evidence="4">Transmembrane protein</fullName>
    </recommendedName>
</protein>
<keyword evidence="3" id="KW-1185">Reference proteome</keyword>
<dbReference type="Proteomes" id="UP001642487">
    <property type="component" value="Chromosome 2"/>
</dbReference>
<accession>A0ABP0Y3Z4</accession>